<protein>
    <recommendedName>
        <fullName evidence="5">YtxH domain-containing protein</fullName>
    </recommendedName>
</protein>
<dbReference type="Proteomes" id="UP001611383">
    <property type="component" value="Chromosome"/>
</dbReference>
<feature type="region of interest" description="Disordered" evidence="1">
    <location>
        <begin position="1"/>
        <end position="33"/>
    </location>
</feature>
<evidence type="ECO:0000256" key="2">
    <source>
        <dbReference type="SAM" id="Phobius"/>
    </source>
</evidence>
<keyword evidence="2" id="KW-0472">Membrane</keyword>
<reference evidence="3 4" key="1">
    <citation type="submission" date="2019-08" db="EMBL/GenBank/DDBJ databases">
        <title>Archangium and Cystobacter genomes.</title>
        <authorList>
            <person name="Chen I.-C.K."/>
            <person name="Wielgoss S."/>
        </authorList>
    </citation>
    <scope>NUCLEOTIDE SEQUENCE [LARGE SCALE GENOMIC DNA]</scope>
    <source>
        <strain evidence="3 4">Cbm 6</strain>
    </source>
</reference>
<keyword evidence="4" id="KW-1185">Reference proteome</keyword>
<proteinExistence type="predicted"/>
<accession>A0ABY9X0Q4</accession>
<evidence type="ECO:0000313" key="4">
    <source>
        <dbReference type="Proteomes" id="UP001611383"/>
    </source>
</evidence>
<name>A0ABY9X0Q4_9BACT</name>
<sequence>MTTFQSNPGNGGQSANGGQAQGNQGQGQAGFGHRVDRIGSDAQQLWDDARGAVTDLQESLDLKGRVDRNPYLMLAAAFGVGYVLGGGLFTRTTGRIIRLGVRLAALPMVKDELIGMAEAALHGVEVGAGRVSNMSGSGGVGGPQGPQV</sequence>
<evidence type="ECO:0000256" key="1">
    <source>
        <dbReference type="SAM" id="MobiDB-lite"/>
    </source>
</evidence>
<keyword evidence="2" id="KW-1133">Transmembrane helix</keyword>
<evidence type="ECO:0008006" key="5">
    <source>
        <dbReference type="Google" id="ProtNLM"/>
    </source>
</evidence>
<keyword evidence="2" id="KW-0812">Transmembrane</keyword>
<feature type="transmembrane region" description="Helical" evidence="2">
    <location>
        <begin position="71"/>
        <end position="89"/>
    </location>
</feature>
<dbReference type="EMBL" id="CP043494">
    <property type="protein sequence ID" value="WNG48929.1"/>
    <property type="molecule type" value="Genomic_DNA"/>
</dbReference>
<gene>
    <name evidence="3" type="ORF">F0U60_36045</name>
</gene>
<evidence type="ECO:0000313" key="3">
    <source>
        <dbReference type="EMBL" id="WNG48929.1"/>
    </source>
</evidence>
<dbReference type="RefSeq" id="WP_395806593.1">
    <property type="nucleotide sequence ID" value="NZ_CP043494.1"/>
</dbReference>
<organism evidence="3 4">
    <name type="scientific">Archangium minus</name>
    <dbReference type="NCBI Taxonomy" id="83450"/>
    <lineage>
        <taxon>Bacteria</taxon>
        <taxon>Pseudomonadati</taxon>
        <taxon>Myxococcota</taxon>
        <taxon>Myxococcia</taxon>
        <taxon>Myxococcales</taxon>
        <taxon>Cystobacterineae</taxon>
        <taxon>Archangiaceae</taxon>
        <taxon>Archangium</taxon>
    </lineage>
</organism>